<name>A0ABQ2GK53_9DEIO</name>
<evidence type="ECO:0000313" key="5">
    <source>
        <dbReference type="Proteomes" id="UP000661918"/>
    </source>
</evidence>
<reference evidence="5" key="1">
    <citation type="journal article" date="2019" name="Int. J. Syst. Evol. Microbiol.">
        <title>The Global Catalogue of Microorganisms (GCM) 10K type strain sequencing project: providing services to taxonomists for standard genome sequencing and annotation.</title>
        <authorList>
            <consortium name="The Broad Institute Genomics Platform"/>
            <consortium name="The Broad Institute Genome Sequencing Center for Infectious Disease"/>
            <person name="Wu L."/>
            <person name="Ma J."/>
        </authorList>
    </citation>
    <scope>NUCLEOTIDE SEQUENCE [LARGE SCALE GENOMIC DNA]</scope>
    <source>
        <strain evidence="5">JCM 15443</strain>
    </source>
</reference>
<dbReference type="InterPro" id="IPR045851">
    <property type="entry name" value="AMP-bd_C_sf"/>
</dbReference>
<keyword evidence="1" id="KW-0547">Nucleotide-binding</keyword>
<evidence type="ECO:0000256" key="1">
    <source>
        <dbReference type="PIRNR" id="PIRNR006444"/>
    </source>
</evidence>
<dbReference type="Gene3D" id="3.40.50.12780">
    <property type="entry name" value="N-terminal domain of ligase-like"/>
    <property type="match status" value="1"/>
</dbReference>
<proteinExistence type="inferred from homology"/>
<dbReference type="GO" id="GO:0016874">
    <property type="term" value="F:ligase activity"/>
    <property type="evidence" value="ECO:0007669"/>
    <property type="project" value="UniProtKB-KW"/>
</dbReference>
<feature type="domain" description="AMP-dependent ligase C-terminal" evidence="3">
    <location>
        <begin position="334"/>
        <end position="423"/>
    </location>
</feature>
<dbReference type="Pfam" id="PF00501">
    <property type="entry name" value="AMP-binding"/>
    <property type="match status" value="1"/>
</dbReference>
<accession>A0ABQ2GK53</accession>
<dbReference type="InterPro" id="IPR000873">
    <property type="entry name" value="AMP-dep_synth/lig_dom"/>
</dbReference>
<dbReference type="InterPro" id="IPR042099">
    <property type="entry name" value="ANL_N_sf"/>
</dbReference>
<comment type="catalytic activity">
    <reaction evidence="1">
        <text>2-phenylacetate + ATP + CoA = phenylacetyl-CoA + AMP + diphosphate</text>
        <dbReference type="Rhea" id="RHEA:20956"/>
        <dbReference type="ChEBI" id="CHEBI:18401"/>
        <dbReference type="ChEBI" id="CHEBI:30616"/>
        <dbReference type="ChEBI" id="CHEBI:33019"/>
        <dbReference type="ChEBI" id="CHEBI:57287"/>
        <dbReference type="ChEBI" id="CHEBI:57390"/>
        <dbReference type="ChEBI" id="CHEBI:456215"/>
        <dbReference type="EC" id="6.2.1.30"/>
    </reaction>
</comment>
<dbReference type="NCBIfam" id="TIGR02155">
    <property type="entry name" value="PA_CoA_ligase"/>
    <property type="match status" value="1"/>
</dbReference>
<dbReference type="RefSeq" id="WP_188900757.1">
    <property type="nucleotide sequence ID" value="NZ_BMOM01000002.1"/>
</dbReference>
<dbReference type="CDD" id="cd05913">
    <property type="entry name" value="PaaK"/>
    <property type="match status" value="1"/>
</dbReference>
<dbReference type="SUPFAM" id="SSF56801">
    <property type="entry name" value="Acetyl-CoA synthetase-like"/>
    <property type="match status" value="1"/>
</dbReference>
<comment type="similarity">
    <text evidence="1">Belongs to the phenylacetyl-CoA ligase family.</text>
</comment>
<evidence type="ECO:0000259" key="3">
    <source>
        <dbReference type="Pfam" id="PF14535"/>
    </source>
</evidence>
<protein>
    <recommendedName>
        <fullName evidence="1">Phenylacetate-coenzyme A ligase</fullName>
        <ecNumber evidence="1">6.2.1.30</ecNumber>
    </recommendedName>
    <alternativeName>
        <fullName evidence="1">Phenylacetyl-CoA ligase</fullName>
    </alternativeName>
</protein>
<dbReference type="InterPro" id="IPR049623">
    <property type="entry name" value="PA_CoA_lig_proteobact_actino"/>
</dbReference>
<evidence type="ECO:0000259" key="2">
    <source>
        <dbReference type="Pfam" id="PF00501"/>
    </source>
</evidence>
<comment type="pathway">
    <text evidence="1">Aromatic compound metabolism; phenylacetate degradation.</text>
</comment>
<sequence>MFQPDREAMPVPELRALQLRQLQDMVARQYAHVPAYREKFEAAGLKPDDLRSLDDLSRFPFTRKSDLREHYPLGLIATPREKLRRIHASSGTGGKPTVVGYDDHDLEVFGEVVARSLYAAGARPGMVFHNAYGYGLFTGGLGTHGGAARLGLCTVPVSGGGTERQVSLIQDLQPEVIACTPSYALVLAEALERQGLSPDEIPLKYAVLGAEPWAEKTRAEVQKRLGVVATNIYGLSEIIGPGVSNEDAAEQHGSYLWEDHFYPEIVDPDTGEALPDGEWGVLILSSMTRTALPILRYWTGDITRLLPGDNSTGRTVRRMDIIRGRSDDLIILRGVNVYPTQLEAVLVGLGQASPHYHVTLTRTGLMDELTLQIEAEPGALTLRQEIERQIKVQVGVTVRCELCVPGTLPRSEGGKLRRVTDLRGAR</sequence>
<dbReference type="PANTHER" id="PTHR43845">
    <property type="entry name" value="BLR5969 PROTEIN"/>
    <property type="match status" value="1"/>
</dbReference>
<evidence type="ECO:0000313" key="4">
    <source>
        <dbReference type="EMBL" id="GGL98464.1"/>
    </source>
</evidence>
<dbReference type="PANTHER" id="PTHR43845:SF1">
    <property type="entry name" value="BLR5969 PROTEIN"/>
    <property type="match status" value="1"/>
</dbReference>
<keyword evidence="1 4" id="KW-0436">Ligase</keyword>
<organism evidence="4 5">
    <name type="scientific">Deinococcus aerophilus</name>
    <dbReference type="NCBI Taxonomy" id="522488"/>
    <lineage>
        <taxon>Bacteria</taxon>
        <taxon>Thermotogati</taxon>
        <taxon>Deinococcota</taxon>
        <taxon>Deinococci</taxon>
        <taxon>Deinococcales</taxon>
        <taxon>Deinococcaceae</taxon>
        <taxon>Deinococcus</taxon>
    </lineage>
</organism>
<dbReference type="InterPro" id="IPR028154">
    <property type="entry name" value="AMP-dep_Lig_C"/>
</dbReference>
<comment type="caution">
    <text evidence="4">The sequence shown here is derived from an EMBL/GenBank/DDBJ whole genome shotgun (WGS) entry which is preliminary data.</text>
</comment>
<dbReference type="InterPro" id="IPR011880">
    <property type="entry name" value="PA_CoA_ligase"/>
</dbReference>
<dbReference type="EMBL" id="BMOM01000002">
    <property type="protein sequence ID" value="GGL98464.1"/>
    <property type="molecule type" value="Genomic_DNA"/>
</dbReference>
<keyword evidence="5" id="KW-1185">Reference proteome</keyword>
<dbReference type="EC" id="6.2.1.30" evidence="1"/>
<comment type="function">
    <text evidence="1">Catalyzes the activation of phenylacetic acid (PA) to phenylacetyl-CoA (PA-CoA).</text>
</comment>
<dbReference type="Pfam" id="PF14535">
    <property type="entry name" value="AMP-binding_C_2"/>
    <property type="match status" value="1"/>
</dbReference>
<feature type="domain" description="AMP-dependent synthetase/ligase" evidence="2">
    <location>
        <begin position="146"/>
        <end position="285"/>
    </location>
</feature>
<dbReference type="Gene3D" id="3.30.300.30">
    <property type="match status" value="1"/>
</dbReference>
<dbReference type="Proteomes" id="UP000661918">
    <property type="component" value="Unassembled WGS sequence"/>
</dbReference>
<dbReference type="PIRSF" id="PIRSF006444">
    <property type="entry name" value="PaaK"/>
    <property type="match status" value="1"/>
</dbReference>
<gene>
    <name evidence="4" type="ORF">GCM10010841_03630</name>
</gene>